<organism evidence="1 2">
    <name type="scientific">Spirulina subsalsa FACHB-351</name>
    <dbReference type="NCBI Taxonomy" id="234711"/>
    <lineage>
        <taxon>Bacteria</taxon>
        <taxon>Bacillati</taxon>
        <taxon>Cyanobacteriota</taxon>
        <taxon>Cyanophyceae</taxon>
        <taxon>Spirulinales</taxon>
        <taxon>Spirulinaceae</taxon>
        <taxon>Spirulina</taxon>
    </lineage>
</organism>
<dbReference type="RefSeq" id="WP_265264767.1">
    <property type="nucleotide sequence ID" value="NZ_JAIHOM010000051.1"/>
</dbReference>
<evidence type="ECO:0000313" key="2">
    <source>
        <dbReference type="Proteomes" id="UP001526426"/>
    </source>
</evidence>
<keyword evidence="2" id="KW-1185">Reference proteome</keyword>
<dbReference type="SUPFAM" id="SSF53756">
    <property type="entry name" value="UDP-Glycosyltransferase/glycogen phosphorylase"/>
    <property type="match status" value="1"/>
</dbReference>
<evidence type="ECO:0000313" key="1">
    <source>
        <dbReference type="EMBL" id="MCW6036942.1"/>
    </source>
</evidence>
<name>A0ABT3L6Y5_9CYAN</name>
<dbReference type="EMBL" id="JAIHOM010000051">
    <property type="protein sequence ID" value="MCW6036942.1"/>
    <property type="molecule type" value="Genomic_DNA"/>
</dbReference>
<accession>A0ABT3L6Y5</accession>
<comment type="caution">
    <text evidence="1">The sequence shown here is derived from an EMBL/GenBank/DDBJ whole genome shotgun (WGS) entry which is preliminary data.</text>
</comment>
<reference evidence="1 2" key="1">
    <citation type="submission" date="2021-08" db="EMBL/GenBank/DDBJ databases">
        <title>Draft genome sequence of Spirulina subsalsa with high tolerance to salinity and hype-accumulation of phycocyanin.</title>
        <authorList>
            <person name="Pei H."/>
            <person name="Jiang L."/>
        </authorList>
    </citation>
    <scope>NUCLEOTIDE SEQUENCE [LARGE SCALE GENOMIC DNA]</scope>
    <source>
        <strain evidence="1 2">FACHB-351</strain>
    </source>
</reference>
<protein>
    <recommendedName>
        <fullName evidence="3">Glycosyltransferase</fullName>
    </recommendedName>
</protein>
<proteinExistence type="predicted"/>
<sequence length="359" mass="40494">MKTLVQVVPTLPPGVDGLGDYSLYLAQKLKQDWHINTRFVVGDPNWHGKPKIGDFSVMAVPERSAKSLGILLEDTAQILLQYSGYGYAQRGCPNWLAKGLKTWQQQGGYLVTFFHELYAYDHGPPWSSSFWYFPLQKRVARRLVQLSDRTLTSKQAYAQRLQALHPALKSPILSLPVFSTIGEPPDLTPLNQRRRRMIVFGHRNSRTLAYERDFAQLERVCQALEITEIEDIGVPLDFPLPFVNGVAVRPWGVLDAGKISALMQDAIAGFLSTPPPAYLAKSTIFAAYCAHGLIPVLTLPQQQPEDHLTTMQHYWHAHPEQEGLSFNRGNAIAHQAHRWYQDHSLSKTAKIIAYLFNGI</sequence>
<gene>
    <name evidence="1" type="ORF">K4A83_11800</name>
</gene>
<dbReference type="Proteomes" id="UP001526426">
    <property type="component" value="Unassembled WGS sequence"/>
</dbReference>
<evidence type="ECO:0008006" key="3">
    <source>
        <dbReference type="Google" id="ProtNLM"/>
    </source>
</evidence>